<evidence type="ECO:0000256" key="3">
    <source>
        <dbReference type="ARBA" id="ARBA00023163"/>
    </source>
</evidence>
<dbReference type="SMART" id="SM00345">
    <property type="entry name" value="HTH_GNTR"/>
    <property type="match status" value="1"/>
</dbReference>
<dbReference type="InterPro" id="IPR036390">
    <property type="entry name" value="WH_DNA-bd_sf"/>
</dbReference>
<keyword evidence="3" id="KW-0804">Transcription</keyword>
<comment type="caution">
    <text evidence="5">The sequence shown here is derived from an EMBL/GenBank/DDBJ whole genome shotgun (WGS) entry which is preliminary data.</text>
</comment>
<dbReference type="AlphaFoldDB" id="A0A941EED5"/>
<dbReference type="InterPro" id="IPR008920">
    <property type="entry name" value="TF_FadR/GntR_C"/>
</dbReference>
<dbReference type="GO" id="GO:0003677">
    <property type="term" value="F:DNA binding"/>
    <property type="evidence" value="ECO:0007669"/>
    <property type="project" value="UniProtKB-KW"/>
</dbReference>
<dbReference type="SUPFAM" id="SSF46785">
    <property type="entry name" value="Winged helix' DNA-binding domain"/>
    <property type="match status" value="1"/>
</dbReference>
<keyword evidence="6" id="KW-1185">Reference proteome</keyword>
<dbReference type="Gene3D" id="1.10.10.10">
    <property type="entry name" value="Winged helix-like DNA-binding domain superfamily/Winged helix DNA-binding domain"/>
    <property type="match status" value="1"/>
</dbReference>
<evidence type="ECO:0000313" key="5">
    <source>
        <dbReference type="EMBL" id="MBR7829832.1"/>
    </source>
</evidence>
<dbReference type="InterPro" id="IPR011711">
    <property type="entry name" value="GntR_C"/>
</dbReference>
<dbReference type="RefSeq" id="WP_212520966.1">
    <property type="nucleotide sequence ID" value="NZ_JAGSOH010000102.1"/>
</dbReference>
<sequence>MDSSLGERFADLERDRHLLGRSSTAERVAAILRDRITVGLLPPGTRLVEEAIGEALGVSRNTLRESFRLLTHERLLVHELNRGVFVRTLSEEDVVELYRVRRMIELAAVRSLATAGEPSAATLAKVAEAVTDAELAAAEDRWQDVGTANLRFHRALVELAGSTRIEEFMAQILAELRLLFHVMKNPRRFHEPYIGRNREILEALEARDLPGAEALLRQYLDDAESQLVEAHTEPPKPAASS</sequence>
<dbReference type="InterPro" id="IPR036388">
    <property type="entry name" value="WH-like_DNA-bd_sf"/>
</dbReference>
<dbReference type="SMART" id="SM00895">
    <property type="entry name" value="FCD"/>
    <property type="match status" value="1"/>
</dbReference>
<organism evidence="5 6">
    <name type="scientific">Actinospica acidithermotolerans</name>
    <dbReference type="NCBI Taxonomy" id="2828514"/>
    <lineage>
        <taxon>Bacteria</taxon>
        <taxon>Bacillati</taxon>
        <taxon>Actinomycetota</taxon>
        <taxon>Actinomycetes</taxon>
        <taxon>Catenulisporales</taxon>
        <taxon>Actinospicaceae</taxon>
        <taxon>Actinospica</taxon>
    </lineage>
</organism>
<evidence type="ECO:0000256" key="1">
    <source>
        <dbReference type="ARBA" id="ARBA00023015"/>
    </source>
</evidence>
<evidence type="ECO:0000256" key="2">
    <source>
        <dbReference type="ARBA" id="ARBA00023125"/>
    </source>
</evidence>
<dbReference type="Pfam" id="PF00392">
    <property type="entry name" value="GntR"/>
    <property type="match status" value="1"/>
</dbReference>
<keyword evidence="2" id="KW-0238">DNA-binding</keyword>
<accession>A0A941EED5</accession>
<gene>
    <name evidence="5" type="ORF">KDK95_26240</name>
</gene>
<dbReference type="PANTHER" id="PTHR43537">
    <property type="entry name" value="TRANSCRIPTIONAL REGULATOR, GNTR FAMILY"/>
    <property type="match status" value="1"/>
</dbReference>
<dbReference type="Pfam" id="PF07729">
    <property type="entry name" value="FCD"/>
    <property type="match status" value="1"/>
</dbReference>
<evidence type="ECO:0000313" key="6">
    <source>
        <dbReference type="Proteomes" id="UP000676325"/>
    </source>
</evidence>
<dbReference type="PROSITE" id="PS50949">
    <property type="entry name" value="HTH_GNTR"/>
    <property type="match status" value="1"/>
</dbReference>
<dbReference type="EMBL" id="JAGSOH010000102">
    <property type="protein sequence ID" value="MBR7829832.1"/>
    <property type="molecule type" value="Genomic_DNA"/>
</dbReference>
<dbReference type="SUPFAM" id="SSF48008">
    <property type="entry name" value="GntR ligand-binding domain-like"/>
    <property type="match status" value="1"/>
</dbReference>
<reference evidence="5" key="1">
    <citation type="submission" date="2021-04" db="EMBL/GenBank/DDBJ databases">
        <title>Genome based classification of Actinospica acidithermotolerans sp. nov., an actinobacterium isolated from an Indonesian hot spring.</title>
        <authorList>
            <person name="Kusuma A.B."/>
            <person name="Putra K.E."/>
            <person name="Nafisah S."/>
            <person name="Loh J."/>
            <person name="Nouioui I."/>
            <person name="Goodfellow M."/>
        </authorList>
    </citation>
    <scope>NUCLEOTIDE SEQUENCE</scope>
    <source>
        <strain evidence="5">MGRD01-02</strain>
    </source>
</reference>
<keyword evidence="1" id="KW-0805">Transcription regulation</keyword>
<dbReference type="Proteomes" id="UP000676325">
    <property type="component" value="Unassembled WGS sequence"/>
</dbReference>
<dbReference type="PANTHER" id="PTHR43537:SF45">
    <property type="entry name" value="GNTR FAMILY REGULATORY PROTEIN"/>
    <property type="match status" value="1"/>
</dbReference>
<dbReference type="CDD" id="cd07377">
    <property type="entry name" value="WHTH_GntR"/>
    <property type="match status" value="1"/>
</dbReference>
<name>A0A941EED5_9ACTN</name>
<dbReference type="Gene3D" id="1.20.120.530">
    <property type="entry name" value="GntR ligand-binding domain-like"/>
    <property type="match status" value="1"/>
</dbReference>
<protein>
    <submittedName>
        <fullName evidence="5">GntR family transcriptional regulator</fullName>
    </submittedName>
</protein>
<proteinExistence type="predicted"/>
<dbReference type="GO" id="GO:0003700">
    <property type="term" value="F:DNA-binding transcription factor activity"/>
    <property type="evidence" value="ECO:0007669"/>
    <property type="project" value="InterPro"/>
</dbReference>
<feature type="domain" description="HTH gntR-type" evidence="4">
    <location>
        <begin position="22"/>
        <end position="89"/>
    </location>
</feature>
<dbReference type="InterPro" id="IPR000524">
    <property type="entry name" value="Tscrpt_reg_HTH_GntR"/>
</dbReference>
<evidence type="ECO:0000259" key="4">
    <source>
        <dbReference type="PROSITE" id="PS50949"/>
    </source>
</evidence>